<dbReference type="InterPro" id="IPR036388">
    <property type="entry name" value="WH-like_DNA-bd_sf"/>
</dbReference>
<dbReference type="SUPFAM" id="SSF52540">
    <property type="entry name" value="P-loop containing nucleoside triphosphate hydrolases"/>
    <property type="match status" value="1"/>
</dbReference>
<evidence type="ECO:0000256" key="1">
    <source>
        <dbReference type="ARBA" id="ARBA00005820"/>
    </source>
</evidence>
<evidence type="ECO:0000256" key="5">
    <source>
        <dbReference type="SAM" id="MobiDB-lite"/>
    </source>
</evidence>
<dbReference type="PRINTS" id="PR00364">
    <property type="entry name" value="DISEASERSIST"/>
</dbReference>
<feature type="compositionally biased region" description="Pro residues" evidence="5">
    <location>
        <begin position="340"/>
        <end position="369"/>
    </location>
</feature>
<dbReference type="InterPro" id="IPR011990">
    <property type="entry name" value="TPR-like_helical_dom_sf"/>
</dbReference>
<dbReference type="PANTHER" id="PTHR47691:SF3">
    <property type="entry name" value="HTH-TYPE TRANSCRIPTIONAL REGULATOR RV0890C-RELATED"/>
    <property type="match status" value="1"/>
</dbReference>
<dbReference type="Proteomes" id="UP001631957">
    <property type="component" value="Unassembled WGS sequence"/>
</dbReference>
<keyword evidence="3 4" id="KW-0238">DNA-binding</keyword>
<dbReference type="InterPro" id="IPR001867">
    <property type="entry name" value="OmpR/PhoB-type_DNA-bd"/>
</dbReference>
<dbReference type="InterPro" id="IPR058852">
    <property type="entry name" value="HTH_77"/>
</dbReference>
<dbReference type="Pfam" id="PF00486">
    <property type="entry name" value="Trans_reg_C"/>
    <property type="match status" value="1"/>
</dbReference>
<dbReference type="InterPro" id="IPR049945">
    <property type="entry name" value="AAA_22"/>
</dbReference>
<feature type="domain" description="OmpR/PhoB-type" evidence="6">
    <location>
        <begin position="1"/>
        <end position="93"/>
    </location>
</feature>
<keyword evidence="8" id="KW-1185">Reference proteome</keyword>
<evidence type="ECO:0000313" key="7">
    <source>
        <dbReference type="EMBL" id="MFM9613288.1"/>
    </source>
</evidence>
<dbReference type="Pfam" id="PF25872">
    <property type="entry name" value="HTH_77"/>
    <property type="match status" value="1"/>
</dbReference>
<feature type="compositionally biased region" description="Pro residues" evidence="5">
    <location>
        <begin position="294"/>
        <end position="311"/>
    </location>
</feature>
<dbReference type="PROSITE" id="PS51755">
    <property type="entry name" value="OMPR_PHOB"/>
    <property type="match status" value="1"/>
</dbReference>
<dbReference type="Gene3D" id="1.10.10.10">
    <property type="entry name" value="Winged helix-like DNA-binding domain superfamily/Winged helix DNA-binding domain"/>
    <property type="match status" value="1"/>
</dbReference>
<dbReference type="InterPro" id="IPR005158">
    <property type="entry name" value="BTAD"/>
</dbReference>
<dbReference type="SMART" id="SM01043">
    <property type="entry name" value="BTAD"/>
    <property type="match status" value="1"/>
</dbReference>
<proteinExistence type="inferred from homology"/>
<dbReference type="Gene3D" id="3.40.50.300">
    <property type="entry name" value="P-loop containing nucleotide triphosphate hydrolases"/>
    <property type="match status" value="1"/>
</dbReference>
<dbReference type="Pfam" id="PF13401">
    <property type="entry name" value="AAA_22"/>
    <property type="match status" value="1"/>
</dbReference>
<evidence type="ECO:0000313" key="8">
    <source>
        <dbReference type="Proteomes" id="UP001631957"/>
    </source>
</evidence>
<dbReference type="PANTHER" id="PTHR47691">
    <property type="entry name" value="REGULATOR-RELATED"/>
    <property type="match status" value="1"/>
</dbReference>
<feature type="DNA-binding region" description="OmpR/PhoB-type" evidence="4">
    <location>
        <begin position="1"/>
        <end position="93"/>
    </location>
</feature>
<evidence type="ECO:0000256" key="2">
    <source>
        <dbReference type="ARBA" id="ARBA00023012"/>
    </source>
</evidence>
<reference evidence="7 8" key="1">
    <citation type="submission" date="2024-12" db="EMBL/GenBank/DDBJ databases">
        <title>Forecasting of Potato common scab and diversities of Pathogenic streptomyces spp. in china.</title>
        <authorList>
            <person name="Handique U."/>
            <person name="Wu J."/>
        </authorList>
    </citation>
    <scope>NUCLEOTIDE SEQUENCE [LARGE SCALE GENOMIC DNA]</scope>
    <source>
        <strain evidence="7 8">ZRIMU1530</strain>
    </source>
</reference>
<dbReference type="SMART" id="SM00028">
    <property type="entry name" value="TPR"/>
    <property type="match status" value="1"/>
</dbReference>
<accession>A0ABW9HYX1</accession>
<sequence>MEPVRYCVLGSTQVLRPDGTVLAVGGARLRALLTVLVLRAGRTVSVGSLVEEVWAGEPPADAQGALQALVGRLRRTLGAGAIVSVDGGYRLAVNSDDVDVYRFERLTGDGIRALADGDPAKAAVLLEDALALWRGPALADLPDRSAEAARWEVHRLDAVRARHAAALSLGQAEQILPELTALCDTHPLDEPLQSLRLRALRDAGRTAEALAAYDEVRGILADRLGTDPGAELRSLHMELLNPGDAARRAAPTARDGEGAPGSTGASGSPETPGAAPAPSGHPGHVVPEAYPGTPGAPVPPTPPGHVVPPAYPGNTSGPLVPPAPPGHLVPEVYPGTPDHLVPPAPPGHQVPTPHPVPSAPGDHQPPPPGNLRARLTSFVGREADIEAIRTDLTTARLVTLLGPGGAGKTRLSQEAAETVAARDGVWLAELAPVSDPTAVPQAVVTAVGARETVLYGAGAEEFRAVGERHDDPVERLVDHCSRRRMLIILDNCEHVVEAAAHLAEELLARCPELTILATSREPLGVPGELLRPVEPLPEPVALRLLRDRGAAARPGFRTADDPDACAEICRRLDGLPLAIELAAARLRILTPRQIADRLDDRFRLLTSGSRTVLPRQQTLRAVVDWSWDLLDEDERDVLGRLSVFAGGCDLPAAESVCGPAALDALASLVDKSLVVAAPSPDGAMRYRLLETVAEYAGERLTESGRRPEAERAHLTYYRELARTTEPLLRGAQQVTAIQRFQAEYENLRTALRRAVDTSDEQEALSLAHCLLWYWQMRDMRIEARNWFKEVMELAPDPFAGPEPRPAEPVWQRVSALPPPFTGEFLAEARRGTHLTHLAYMDTELELWQTPEAERKLALIKDSYRPGLPQLCWIPGLHAFYAVMLSGDMPMVREILDANIRICREHPALEWDLAFCLQLRGNFLANRSDWAGDGARDADEALDIFRRYGDSWGAAESLSARAEAYERLGLHEKAAADYREAMVHAENLGARAQLTILRVRFANVLMEGGDPAESAQGEAILREAITDAEGYVNEARPAARLFLASWLGETGRRDEARDQLRQLRQDFALAQFMVFEAFIDGVEAWLDAQDGHVDKALITVRRALTASAAPLSMVIAPHMRALYLGTAAYIMSCEGDHARALDAARCLGAGDAMLPPGHIALRQERRQRAEAEAQARRQLGDAAYESAYAEGGDLGYEAAAALV</sequence>
<dbReference type="SUPFAM" id="SSF48452">
    <property type="entry name" value="TPR-like"/>
    <property type="match status" value="2"/>
</dbReference>
<evidence type="ECO:0000259" key="6">
    <source>
        <dbReference type="PROSITE" id="PS51755"/>
    </source>
</evidence>
<comment type="caution">
    <text evidence="7">The sequence shown here is derived from an EMBL/GenBank/DDBJ whole genome shotgun (WGS) entry which is preliminary data.</text>
</comment>
<gene>
    <name evidence="7" type="ORF">ACKI18_31940</name>
</gene>
<dbReference type="InterPro" id="IPR027417">
    <property type="entry name" value="P-loop_NTPase"/>
</dbReference>
<protein>
    <submittedName>
        <fullName evidence="7">AfsR/SARP family transcriptional regulator</fullName>
    </submittedName>
</protein>
<dbReference type="RefSeq" id="WP_409123052.1">
    <property type="nucleotide sequence ID" value="NZ_JBJVNI010000019.1"/>
</dbReference>
<feature type="compositionally biased region" description="Low complexity" evidence="5">
    <location>
        <begin position="260"/>
        <end position="293"/>
    </location>
</feature>
<dbReference type="EMBL" id="JBJVNI010000019">
    <property type="protein sequence ID" value="MFM9613288.1"/>
    <property type="molecule type" value="Genomic_DNA"/>
</dbReference>
<comment type="similarity">
    <text evidence="1">Belongs to the AfsR/DnrI/RedD regulatory family.</text>
</comment>
<keyword evidence="2" id="KW-0902">Two-component regulatory system</keyword>
<organism evidence="7 8">
    <name type="scientific">Streptomyces niveiscabiei</name>
    <dbReference type="NCBI Taxonomy" id="164115"/>
    <lineage>
        <taxon>Bacteria</taxon>
        <taxon>Bacillati</taxon>
        <taxon>Actinomycetota</taxon>
        <taxon>Actinomycetes</taxon>
        <taxon>Kitasatosporales</taxon>
        <taxon>Streptomycetaceae</taxon>
        <taxon>Streptomyces</taxon>
    </lineage>
</organism>
<dbReference type="SUPFAM" id="SSF46894">
    <property type="entry name" value="C-terminal effector domain of the bipartite response regulators"/>
    <property type="match status" value="1"/>
</dbReference>
<dbReference type="CDD" id="cd15831">
    <property type="entry name" value="BTAD"/>
    <property type="match status" value="1"/>
</dbReference>
<feature type="region of interest" description="Disordered" evidence="5">
    <location>
        <begin position="245"/>
        <end position="370"/>
    </location>
</feature>
<dbReference type="SMART" id="SM00862">
    <property type="entry name" value="Trans_reg_C"/>
    <property type="match status" value="1"/>
</dbReference>
<dbReference type="InterPro" id="IPR019734">
    <property type="entry name" value="TPR_rpt"/>
</dbReference>
<dbReference type="Pfam" id="PF03704">
    <property type="entry name" value="BTAD"/>
    <property type="match status" value="1"/>
</dbReference>
<dbReference type="Gene3D" id="1.25.40.10">
    <property type="entry name" value="Tetratricopeptide repeat domain"/>
    <property type="match status" value="2"/>
</dbReference>
<evidence type="ECO:0000256" key="4">
    <source>
        <dbReference type="PROSITE-ProRule" id="PRU01091"/>
    </source>
</evidence>
<name>A0ABW9HYX1_9ACTN</name>
<evidence type="ECO:0000256" key="3">
    <source>
        <dbReference type="ARBA" id="ARBA00023125"/>
    </source>
</evidence>
<dbReference type="InterPro" id="IPR016032">
    <property type="entry name" value="Sig_transdc_resp-reg_C-effctor"/>
</dbReference>